<protein>
    <recommendedName>
        <fullName evidence="3">Aminoglycoside phosphotransferase domain-containing protein</fullName>
    </recommendedName>
</protein>
<dbReference type="VEuPathDB" id="FungiDB:BO82DRAFT_400879"/>
<dbReference type="AlphaFoldDB" id="A0A319CW88"/>
<dbReference type="Proteomes" id="UP000248340">
    <property type="component" value="Unassembled WGS sequence"/>
</dbReference>
<organism evidence="1 2">
    <name type="scientific">Aspergillus uvarum CBS 121591</name>
    <dbReference type="NCBI Taxonomy" id="1448315"/>
    <lineage>
        <taxon>Eukaryota</taxon>
        <taxon>Fungi</taxon>
        <taxon>Dikarya</taxon>
        <taxon>Ascomycota</taxon>
        <taxon>Pezizomycotina</taxon>
        <taxon>Eurotiomycetes</taxon>
        <taxon>Eurotiomycetidae</taxon>
        <taxon>Eurotiales</taxon>
        <taxon>Aspergillaceae</taxon>
        <taxon>Aspergillus</taxon>
        <taxon>Aspergillus subgen. Circumdati</taxon>
    </lineage>
</organism>
<name>A0A319CW88_9EURO</name>
<sequence length="104" mass="12051">MTGPFRTVEEFGKAIALRSQKMWSKSNRHSVLSDYLARHLLSALRDHPPMFTHGDPYRGNVLVRRVVTPVTNEEEYEWIDDWPGYVEKILNPLPLEGAIMWVVS</sequence>
<dbReference type="RefSeq" id="XP_025493353.1">
    <property type="nucleotide sequence ID" value="XM_025639221.1"/>
</dbReference>
<evidence type="ECO:0000313" key="1">
    <source>
        <dbReference type="EMBL" id="PYH83153.1"/>
    </source>
</evidence>
<dbReference type="STRING" id="1448315.A0A319CW88"/>
<accession>A0A319CW88</accession>
<dbReference type="OrthoDB" id="4177236at2759"/>
<keyword evidence="2" id="KW-1185">Reference proteome</keyword>
<evidence type="ECO:0008006" key="3">
    <source>
        <dbReference type="Google" id="ProtNLM"/>
    </source>
</evidence>
<proteinExistence type="predicted"/>
<dbReference type="EMBL" id="KZ821691">
    <property type="protein sequence ID" value="PYH83153.1"/>
    <property type="molecule type" value="Genomic_DNA"/>
</dbReference>
<reference evidence="1 2" key="1">
    <citation type="submission" date="2016-12" db="EMBL/GenBank/DDBJ databases">
        <title>The genomes of Aspergillus section Nigri reveals drivers in fungal speciation.</title>
        <authorList>
            <consortium name="DOE Joint Genome Institute"/>
            <person name="Vesth T.C."/>
            <person name="Nybo J."/>
            <person name="Theobald S."/>
            <person name="Brandl J."/>
            <person name="Frisvad J.C."/>
            <person name="Nielsen K.F."/>
            <person name="Lyhne E.K."/>
            <person name="Kogle M.E."/>
            <person name="Kuo A."/>
            <person name="Riley R."/>
            <person name="Clum A."/>
            <person name="Nolan M."/>
            <person name="Lipzen A."/>
            <person name="Salamov A."/>
            <person name="Henrissat B."/>
            <person name="Wiebenga A."/>
            <person name="De Vries R.P."/>
            <person name="Grigoriev I.V."/>
            <person name="Mortensen U.H."/>
            <person name="Andersen M.R."/>
            <person name="Baker S.E."/>
        </authorList>
    </citation>
    <scope>NUCLEOTIDE SEQUENCE [LARGE SCALE GENOMIC DNA]</scope>
    <source>
        <strain evidence="1 2">CBS 121591</strain>
    </source>
</reference>
<dbReference type="GeneID" id="37141963"/>
<evidence type="ECO:0000313" key="2">
    <source>
        <dbReference type="Proteomes" id="UP000248340"/>
    </source>
</evidence>
<gene>
    <name evidence="1" type="ORF">BO82DRAFT_400879</name>
</gene>